<evidence type="ECO:0000256" key="9">
    <source>
        <dbReference type="ARBA" id="ARBA00023012"/>
    </source>
</evidence>
<dbReference type="EMBL" id="SSOB01000010">
    <property type="protein sequence ID" value="THF80735.1"/>
    <property type="molecule type" value="Genomic_DNA"/>
</dbReference>
<evidence type="ECO:0000256" key="6">
    <source>
        <dbReference type="ARBA" id="ARBA00022741"/>
    </source>
</evidence>
<dbReference type="InterPro" id="IPR004358">
    <property type="entry name" value="Sig_transdc_His_kin-like_C"/>
</dbReference>
<evidence type="ECO:0000256" key="1">
    <source>
        <dbReference type="ARBA" id="ARBA00000085"/>
    </source>
</evidence>
<dbReference type="PROSITE" id="PS50110">
    <property type="entry name" value="RESPONSE_REGULATORY"/>
    <property type="match status" value="1"/>
</dbReference>
<dbReference type="RefSeq" id="WP_136369574.1">
    <property type="nucleotide sequence ID" value="NZ_SSOB01000010.1"/>
</dbReference>
<evidence type="ECO:0000313" key="16">
    <source>
        <dbReference type="Proteomes" id="UP000310636"/>
    </source>
</evidence>
<dbReference type="OrthoDB" id="9809348at2"/>
<evidence type="ECO:0000256" key="2">
    <source>
        <dbReference type="ARBA" id="ARBA00006402"/>
    </source>
</evidence>
<dbReference type="Pfam" id="PF00512">
    <property type="entry name" value="HisKA"/>
    <property type="match status" value="1"/>
</dbReference>
<dbReference type="PANTHER" id="PTHR43047">
    <property type="entry name" value="TWO-COMPONENT HISTIDINE PROTEIN KINASE"/>
    <property type="match status" value="1"/>
</dbReference>
<dbReference type="SMART" id="SM00387">
    <property type="entry name" value="HATPase_c"/>
    <property type="match status" value="2"/>
</dbReference>
<proteinExistence type="inferred from homology"/>
<dbReference type="PROSITE" id="PS51257">
    <property type="entry name" value="PROKAR_LIPOPROTEIN"/>
    <property type="match status" value="1"/>
</dbReference>
<feature type="modified residue" description="4-aspartylphosphate" evidence="11">
    <location>
        <position position="777"/>
    </location>
</feature>
<dbReference type="InterPro" id="IPR036890">
    <property type="entry name" value="HATPase_C_sf"/>
</dbReference>
<evidence type="ECO:0000313" key="15">
    <source>
        <dbReference type="EMBL" id="THF80735.1"/>
    </source>
</evidence>
<keyword evidence="7" id="KW-0418">Kinase</keyword>
<dbReference type="PROSITE" id="PS50109">
    <property type="entry name" value="HIS_KIN"/>
    <property type="match status" value="1"/>
</dbReference>
<keyword evidence="12" id="KW-1133">Transmembrane helix</keyword>
<dbReference type="Gene3D" id="3.40.50.2300">
    <property type="match status" value="1"/>
</dbReference>
<reference evidence="15 16" key="1">
    <citation type="submission" date="2019-04" db="EMBL/GenBank/DDBJ databases">
        <title>Cohnella sp. nov. isolated from preserved vegetables.</title>
        <authorList>
            <person name="Lin S.-Y."/>
            <person name="Hung M.-H."/>
            <person name="Young C.-C."/>
        </authorList>
    </citation>
    <scope>NUCLEOTIDE SEQUENCE [LARGE SCALE GENOMIC DNA]</scope>
    <source>
        <strain evidence="15 16">CC-MHH1044</strain>
    </source>
</reference>
<name>A0A4S4BZM1_9BACL</name>
<feature type="transmembrane region" description="Helical" evidence="12">
    <location>
        <begin position="7"/>
        <end position="26"/>
    </location>
</feature>
<dbReference type="PRINTS" id="PR00344">
    <property type="entry name" value="BCTRLSENSOR"/>
</dbReference>
<keyword evidence="6" id="KW-0547">Nucleotide-binding</keyword>
<dbReference type="GO" id="GO:0005886">
    <property type="term" value="C:plasma membrane"/>
    <property type="evidence" value="ECO:0007669"/>
    <property type="project" value="TreeGrafter"/>
</dbReference>
<feature type="transmembrane region" description="Helical" evidence="12">
    <location>
        <begin position="278"/>
        <end position="300"/>
    </location>
</feature>
<keyword evidence="4 11" id="KW-0597">Phosphoprotein</keyword>
<dbReference type="InterPro" id="IPR010559">
    <property type="entry name" value="Sig_transdc_His_kin_internal"/>
</dbReference>
<feature type="transmembrane region" description="Helical" evidence="12">
    <location>
        <begin position="248"/>
        <end position="266"/>
    </location>
</feature>
<keyword evidence="9" id="KW-0902">Two-component regulatory system</keyword>
<evidence type="ECO:0000259" key="13">
    <source>
        <dbReference type="PROSITE" id="PS50109"/>
    </source>
</evidence>
<dbReference type="InterPro" id="IPR003594">
    <property type="entry name" value="HATPase_dom"/>
</dbReference>
<dbReference type="SMART" id="SM00388">
    <property type="entry name" value="HisKA"/>
    <property type="match status" value="1"/>
</dbReference>
<dbReference type="InterPro" id="IPR008979">
    <property type="entry name" value="Galactose-bd-like_sf"/>
</dbReference>
<keyword evidence="8" id="KW-0067">ATP-binding</keyword>
<dbReference type="InterPro" id="IPR005467">
    <property type="entry name" value="His_kinase_dom"/>
</dbReference>
<evidence type="ECO:0000256" key="5">
    <source>
        <dbReference type="ARBA" id="ARBA00022679"/>
    </source>
</evidence>
<evidence type="ECO:0000256" key="7">
    <source>
        <dbReference type="ARBA" id="ARBA00022777"/>
    </source>
</evidence>
<feature type="domain" description="Response regulatory" evidence="14">
    <location>
        <begin position="727"/>
        <end position="844"/>
    </location>
</feature>
<feature type="transmembrane region" description="Helical" evidence="12">
    <location>
        <begin position="217"/>
        <end position="236"/>
    </location>
</feature>
<evidence type="ECO:0000256" key="12">
    <source>
        <dbReference type="SAM" id="Phobius"/>
    </source>
</evidence>
<feature type="transmembrane region" description="Helical" evidence="12">
    <location>
        <begin position="312"/>
        <end position="335"/>
    </location>
</feature>
<organism evidence="15 16">
    <name type="scientific">Cohnella fermenti</name>
    <dbReference type="NCBI Taxonomy" id="2565925"/>
    <lineage>
        <taxon>Bacteria</taxon>
        <taxon>Bacillati</taxon>
        <taxon>Bacillota</taxon>
        <taxon>Bacilli</taxon>
        <taxon>Bacillales</taxon>
        <taxon>Paenibacillaceae</taxon>
        <taxon>Cohnella</taxon>
    </lineage>
</organism>
<dbReference type="Proteomes" id="UP000310636">
    <property type="component" value="Unassembled WGS sequence"/>
</dbReference>
<dbReference type="InterPro" id="IPR011006">
    <property type="entry name" value="CheY-like_superfamily"/>
</dbReference>
<dbReference type="Gene3D" id="3.30.565.10">
    <property type="entry name" value="Histidine kinase-like ATPase, C-terminal domain"/>
    <property type="match status" value="2"/>
</dbReference>
<evidence type="ECO:0000256" key="11">
    <source>
        <dbReference type="PROSITE-ProRule" id="PRU00169"/>
    </source>
</evidence>
<dbReference type="PANTHER" id="PTHR43047:SF72">
    <property type="entry name" value="OSMOSENSING HISTIDINE PROTEIN KINASE SLN1"/>
    <property type="match status" value="1"/>
</dbReference>
<dbReference type="Gene3D" id="1.10.287.130">
    <property type="match status" value="1"/>
</dbReference>
<dbReference type="SUPFAM" id="SSF55874">
    <property type="entry name" value="ATPase domain of HSP90 chaperone/DNA topoisomerase II/histidine kinase"/>
    <property type="match status" value="2"/>
</dbReference>
<dbReference type="CDD" id="cd00082">
    <property type="entry name" value="HisKA"/>
    <property type="match status" value="1"/>
</dbReference>
<feature type="domain" description="Histidine kinase" evidence="13">
    <location>
        <begin position="446"/>
        <end position="663"/>
    </location>
</feature>
<dbReference type="Pfam" id="PF06580">
    <property type="entry name" value="His_kinase"/>
    <property type="match status" value="1"/>
</dbReference>
<evidence type="ECO:0000256" key="10">
    <source>
        <dbReference type="ARBA" id="ARBA00074306"/>
    </source>
</evidence>
<comment type="catalytic activity">
    <reaction evidence="1">
        <text>ATP + protein L-histidine = ADP + protein N-phospho-L-histidine.</text>
        <dbReference type="EC" id="2.7.13.3"/>
    </reaction>
</comment>
<dbReference type="InterPro" id="IPR036097">
    <property type="entry name" value="HisK_dim/P_sf"/>
</dbReference>
<sequence length="1077" mass="117448">MNRLKQAVVPVVFLSLLVAGCCWYLLLSYRSIDGQAPEAVQGVLDLTEWNREGQSIVPLNGQWEFYEGRLLEPKDFMEANAAGGAASSLTGYEDVPSAWEVGGEAGEPSSFGYGTYRLTIRLPASGDGRYGIIVNNVKTAHRLFADGAEIGSGGIPGAGRTSTEAANLPYASYLEASGGKLQIVLQVANYDYTTGGITHPIYFGEQKAIAGYRDKTVALDAVTGFIILLLGAYMIVLYRMRSGNQDALLWFGLTCIANFVYLMTHGDKLFGLMFPDMSYIAFTKLQFLSGLASEYSLLMYTRLSFPRYAQRWIVRTFEAELAVRLLVILAAPSAVFSSWDWLYYLLSFALMFYCMGIMGRSAVRRDEGALYMALSALFIFLINLGSFLYNGGAMAAYSLQPISFVGFMLCQLLFLSRRFTRAFTTVERLSEKLKSLDKLKDEFMANTSHELRTPLHAMINIAQSMLDGAAGKMSSVQGHNLSLIVNSGRRMSHLVGDILDFSKLNNGEIVLRADSVDLKALVKVVLEMHAVSSNLRVRPIDRLPDTLPRVRGDEDRLTQILHNLIGNAFKFTSEGEVAVSASARNGWVAVTVSDTGVGIPQDRQEAVFESFEQADSSIARDYGGMGLGLSVTKKLVELHGGSISVRSQPGEGAAFTFTLPIASPLTSPTASPAASPTISSAASPAASPAAEYVAAALERSEAATVPDGRQPERQDAAPRVLARHPQTILVVDDDAANRQVLINLLTMESYSVLTACGGEEALQLLEERKDVELVVLDLMMPRMSGYEVCRAIRTRYSLSELPVLILTARSRMEDRLLGFEAGANDYLGKPVEAEELKARVRTLLEMKSSARELVRSELDFLRAQIKPHFLFNALNAVLSASYTDVERSREMLGRLSQFLRGSFDFDSREELIPFAKELEQTKSYLFIEQARFGERLKLEFDIEDGLDALVPPLIVQPIVENAVRHGATKRLSGGTVSIVARSEGAGGIVVEVADNGPGMPQAEEAGGDEAGDNAAGMNDAGAEGARLRRTGVGLANVRRRLRTLYGTELEIDSASGQGTKITLRIGAALSRLREEGE</sequence>
<feature type="transmembrane region" description="Helical" evidence="12">
    <location>
        <begin position="370"/>
        <end position="389"/>
    </location>
</feature>
<evidence type="ECO:0000256" key="4">
    <source>
        <dbReference type="ARBA" id="ARBA00022553"/>
    </source>
</evidence>
<dbReference type="Gene3D" id="2.60.120.260">
    <property type="entry name" value="Galactose-binding domain-like"/>
    <property type="match status" value="1"/>
</dbReference>
<comment type="similarity">
    <text evidence="2">In the N-terminal section; belongs to the phytochrome family.</text>
</comment>
<dbReference type="GO" id="GO:0005524">
    <property type="term" value="F:ATP binding"/>
    <property type="evidence" value="ECO:0007669"/>
    <property type="project" value="UniProtKB-KW"/>
</dbReference>
<dbReference type="SUPFAM" id="SSF52172">
    <property type="entry name" value="CheY-like"/>
    <property type="match status" value="1"/>
</dbReference>
<accession>A0A4S4BZM1</accession>
<dbReference type="GO" id="GO:0009927">
    <property type="term" value="F:histidine phosphotransfer kinase activity"/>
    <property type="evidence" value="ECO:0007669"/>
    <property type="project" value="TreeGrafter"/>
</dbReference>
<protein>
    <recommendedName>
        <fullName evidence="10">Circadian input-output histidine kinase CikA</fullName>
        <ecNumber evidence="3">2.7.13.3</ecNumber>
    </recommendedName>
</protein>
<dbReference type="InterPro" id="IPR011623">
    <property type="entry name" value="7TMR_DISM_rcpt_extracell_dom1"/>
</dbReference>
<keyword evidence="12" id="KW-0472">Membrane</keyword>
<feature type="transmembrane region" description="Helical" evidence="12">
    <location>
        <begin position="341"/>
        <end position="358"/>
    </location>
</feature>
<dbReference type="GO" id="GO:0000155">
    <property type="term" value="F:phosphorelay sensor kinase activity"/>
    <property type="evidence" value="ECO:0007669"/>
    <property type="project" value="InterPro"/>
</dbReference>
<dbReference type="EC" id="2.7.13.3" evidence="3"/>
<dbReference type="FunFam" id="3.30.565.10:FF:000010">
    <property type="entry name" value="Sensor histidine kinase RcsC"/>
    <property type="match status" value="1"/>
</dbReference>
<dbReference type="SUPFAM" id="SSF49785">
    <property type="entry name" value="Galactose-binding domain-like"/>
    <property type="match status" value="1"/>
</dbReference>
<dbReference type="CDD" id="cd16922">
    <property type="entry name" value="HATPase_EvgS-ArcB-TorS-like"/>
    <property type="match status" value="1"/>
</dbReference>
<keyword evidence="12" id="KW-0812">Transmembrane</keyword>
<dbReference type="SUPFAM" id="SSF47384">
    <property type="entry name" value="Homodimeric domain of signal transducing histidine kinase"/>
    <property type="match status" value="1"/>
</dbReference>
<comment type="caution">
    <text evidence="15">The sequence shown here is derived from an EMBL/GenBank/DDBJ whole genome shotgun (WGS) entry which is preliminary data.</text>
</comment>
<keyword evidence="5" id="KW-0808">Transferase</keyword>
<keyword evidence="16" id="KW-1185">Reference proteome</keyword>
<dbReference type="InterPro" id="IPR001789">
    <property type="entry name" value="Sig_transdc_resp-reg_receiver"/>
</dbReference>
<dbReference type="SMART" id="SM00448">
    <property type="entry name" value="REC"/>
    <property type="match status" value="1"/>
</dbReference>
<gene>
    <name evidence="15" type="ORF">E6C55_09615</name>
</gene>
<evidence type="ECO:0000256" key="3">
    <source>
        <dbReference type="ARBA" id="ARBA00012438"/>
    </source>
</evidence>
<evidence type="ECO:0000259" key="14">
    <source>
        <dbReference type="PROSITE" id="PS50110"/>
    </source>
</evidence>
<dbReference type="Pfam" id="PF00072">
    <property type="entry name" value="Response_reg"/>
    <property type="match status" value="1"/>
</dbReference>
<dbReference type="Pfam" id="PF02518">
    <property type="entry name" value="HATPase_c"/>
    <property type="match status" value="2"/>
</dbReference>
<evidence type="ECO:0000256" key="8">
    <source>
        <dbReference type="ARBA" id="ARBA00022840"/>
    </source>
</evidence>
<dbReference type="AlphaFoldDB" id="A0A4S4BZM1"/>
<dbReference type="Pfam" id="PF07695">
    <property type="entry name" value="7TMR-DISM_7TM"/>
    <property type="match status" value="1"/>
</dbReference>
<dbReference type="InterPro" id="IPR003661">
    <property type="entry name" value="HisK_dim/P_dom"/>
</dbReference>